<dbReference type="AlphaFoldDB" id="A0A0C4E8M2"/>
<comment type="function">
    <text evidence="3">Regulates mitochondrial small subunit maturation by controlling 15S rRNA 5'-end processing. Localizes to the 5' precursor of the 15S rRNA in a position that is subsequently occupied by mS47 in the mature yeast mtSSU. Uses structure and sequence-specific RNA recognition, binding to a single-stranded region of the precursor and specifically recognizing bases -6 to -1. The exchange of Ccm1 for mS47 is coupled to the irreversible removal of precursor rRNA that is accompanied by conformational changes of the mitoribosomal proteins uS5m and mS26. These conformational changes signal completion of 5'-end rRNA processing through protection of the mature 5'-end of the 15S rRNA and stabilization of mS47. The removal of the 5' precursor together with the dissociation of Ccm1 may be catalyzed by the 5'-3' exoribonuclease Pet127. Involved in the specific removal of group I introns in mitochondrial encoded transcripts.</text>
</comment>
<keyword evidence="7" id="KW-1185">Reference proteome</keyword>
<gene>
    <name evidence="5" type="ORF">MAPG_08931</name>
</gene>
<dbReference type="Proteomes" id="UP000011715">
    <property type="component" value="Unassembled WGS sequence"/>
</dbReference>
<dbReference type="VEuPathDB" id="FungiDB:MAPG_08931"/>
<dbReference type="STRING" id="644358.A0A0C4E8M2"/>
<evidence type="ECO:0000256" key="1">
    <source>
        <dbReference type="ARBA" id="ARBA00006192"/>
    </source>
</evidence>
<dbReference type="eggNOG" id="KOG4197">
    <property type="taxonomic scope" value="Eukaryota"/>
</dbReference>
<evidence type="ECO:0000256" key="3">
    <source>
        <dbReference type="ARBA" id="ARBA00044493"/>
    </source>
</evidence>
<reference evidence="5" key="2">
    <citation type="submission" date="2010-05" db="EMBL/GenBank/DDBJ databases">
        <title>The Genome Sequence of Magnaporthe poae strain ATCC 64411.</title>
        <authorList>
            <consortium name="The Broad Institute Genome Sequencing Platform"/>
            <consortium name="Broad Institute Genome Sequencing Center for Infectious Disease"/>
            <person name="Ma L.-J."/>
            <person name="Dead R."/>
            <person name="Young S."/>
            <person name="Zeng Q."/>
            <person name="Koehrsen M."/>
            <person name="Alvarado L."/>
            <person name="Berlin A."/>
            <person name="Chapman S.B."/>
            <person name="Chen Z."/>
            <person name="Freedman E."/>
            <person name="Gellesch M."/>
            <person name="Goldberg J."/>
            <person name="Griggs A."/>
            <person name="Gujja S."/>
            <person name="Heilman E.R."/>
            <person name="Heiman D."/>
            <person name="Hepburn T."/>
            <person name="Howarth C."/>
            <person name="Jen D."/>
            <person name="Larson L."/>
            <person name="Mehta T."/>
            <person name="Neiman D."/>
            <person name="Pearson M."/>
            <person name="Roberts A."/>
            <person name="Saif S."/>
            <person name="Shea T."/>
            <person name="Shenoy N."/>
            <person name="Sisk P."/>
            <person name="Stolte C."/>
            <person name="Sykes S."/>
            <person name="Walk T."/>
            <person name="White J."/>
            <person name="Yandava C."/>
            <person name="Haas B."/>
            <person name="Nusbaum C."/>
            <person name="Birren B."/>
        </authorList>
    </citation>
    <scope>NUCLEOTIDE SEQUENCE</scope>
    <source>
        <strain evidence="5">ATCC 64411</strain>
    </source>
</reference>
<sequence>MRSHLARHVCRASSCLAGLHARYMSISALAASRERAQRSRACRPLLRIRMPPSRTFFGGFKKPARDVKDHRVLPGYDQLLAYGASETDNVRPPAALKLVAALRSFFEAAKFRNDPINSTQAFCALRTLVYLTEKLDKEGHDGYVFKLGSSLGVKDFHRVQEVARRKPAKGDSKSHLELARVAYKCQCLLDSQAANNIGGNVFRRYISGLARLGAATEASELLSAATPDGVPIPREAQKLWMEILEGLAEQDDEATLVQKATELKLQSFHEARRQKIMTSFYAKRGDADAVFEWYHKAKCEPFEPTLLELMRFARRQPAAAGRVNEIFTKLCGNPQIPPPRHTWDVILQWAVSVLGKDVDGIDQTVNLLPATVNYPDTDTLNKMLETAIDMQNPALAERFWLWSIRRGIPHDIRSRALQLEYRLAANDFVGAHSAMEALVAFPREHDHSQEDLDEESTRRGGTSSFDGYSLSVLNKYIRALCPDLAHGQKLLSVLGQVEEFEVTLEPETTAELCVHFLKSDQLYELMDTLSLHALQYSLEERAVVRDALVKYCLDGANSTARVWDGYTLLREYFPDTNRASRVELMDAFFGKRNRPDMAVLVFGHMRAQENPAIRPDAAVYTRALEQLGRHPDRESLGTVHNMLKMDATIQPDTKLYNALMMAYTGCGDPETSLEFWREISGSPDGPTYDSLAILFWTCEKLPFGDERAGEVWAKMMRMEVEVPPYVFGAYCGAVAGNGDVDAVKKLFKEMKGIVGYYPDNSMLRISYNALPNQELQDSFEEWAKQEFPESWAKLEAEVPRSKDSIVARSEFRKPRDELKP</sequence>
<comment type="similarity">
    <text evidence="1">Belongs to the CCM1 family.</text>
</comment>
<evidence type="ECO:0000256" key="4">
    <source>
        <dbReference type="ARBA" id="ARBA00044511"/>
    </source>
</evidence>
<evidence type="ECO:0000313" key="5">
    <source>
        <dbReference type="EMBL" id="KLU89964.1"/>
    </source>
</evidence>
<dbReference type="OMA" id="ENIPEVW"/>
<dbReference type="Pfam" id="PF01535">
    <property type="entry name" value="PPR"/>
    <property type="match status" value="1"/>
</dbReference>
<dbReference type="PANTHER" id="PTHR47447:SF17">
    <property type="entry name" value="OS12G0638900 PROTEIN"/>
    <property type="match status" value="1"/>
</dbReference>
<evidence type="ECO:0000313" key="6">
    <source>
        <dbReference type="EnsemblFungi" id="MAPG_08931T0"/>
    </source>
</evidence>
<reference evidence="6" key="5">
    <citation type="submission" date="2015-06" db="UniProtKB">
        <authorList>
            <consortium name="EnsemblFungi"/>
        </authorList>
    </citation>
    <scope>IDENTIFICATION</scope>
    <source>
        <strain evidence="6">ATCC 64411</strain>
    </source>
</reference>
<evidence type="ECO:0000256" key="2">
    <source>
        <dbReference type="ARBA" id="ARBA00022737"/>
    </source>
</evidence>
<comment type="subunit">
    <text evidence="4">Binds to mitochondrial small subunit 15S rRNA.</text>
</comment>
<name>A0A0C4E8M2_MAGP6</name>
<reference evidence="5" key="3">
    <citation type="submission" date="2011-03" db="EMBL/GenBank/DDBJ databases">
        <title>Annotation of Magnaporthe poae ATCC 64411.</title>
        <authorList>
            <person name="Ma L.-J."/>
            <person name="Dead R."/>
            <person name="Young S.K."/>
            <person name="Zeng Q."/>
            <person name="Gargeya S."/>
            <person name="Fitzgerald M."/>
            <person name="Haas B."/>
            <person name="Abouelleil A."/>
            <person name="Alvarado L."/>
            <person name="Arachchi H.M."/>
            <person name="Berlin A."/>
            <person name="Brown A."/>
            <person name="Chapman S.B."/>
            <person name="Chen Z."/>
            <person name="Dunbar C."/>
            <person name="Freedman E."/>
            <person name="Gearin G."/>
            <person name="Gellesch M."/>
            <person name="Goldberg J."/>
            <person name="Griggs A."/>
            <person name="Gujja S."/>
            <person name="Heiman D."/>
            <person name="Howarth C."/>
            <person name="Larson L."/>
            <person name="Lui A."/>
            <person name="MacDonald P.J.P."/>
            <person name="Mehta T."/>
            <person name="Montmayeur A."/>
            <person name="Murphy C."/>
            <person name="Neiman D."/>
            <person name="Pearson M."/>
            <person name="Priest M."/>
            <person name="Roberts A."/>
            <person name="Saif S."/>
            <person name="Shea T."/>
            <person name="Shenoy N."/>
            <person name="Sisk P."/>
            <person name="Stolte C."/>
            <person name="Sykes S."/>
            <person name="Yandava C."/>
            <person name="Wortman J."/>
            <person name="Nusbaum C."/>
            <person name="Birren B."/>
        </authorList>
    </citation>
    <scope>NUCLEOTIDE SEQUENCE</scope>
    <source>
        <strain evidence="5">ATCC 64411</strain>
    </source>
</reference>
<dbReference type="EMBL" id="GL876974">
    <property type="protein sequence ID" value="KLU89964.1"/>
    <property type="molecule type" value="Genomic_DNA"/>
</dbReference>
<organism evidence="6 7">
    <name type="scientific">Magnaporthiopsis poae (strain ATCC 64411 / 73-15)</name>
    <name type="common">Kentucky bluegrass fungus</name>
    <name type="synonym">Magnaporthe poae</name>
    <dbReference type="NCBI Taxonomy" id="644358"/>
    <lineage>
        <taxon>Eukaryota</taxon>
        <taxon>Fungi</taxon>
        <taxon>Dikarya</taxon>
        <taxon>Ascomycota</taxon>
        <taxon>Pezizomycotina</taxon>
        <taxon>Sordariomycetes</taxon>
        <taxon>Sordariomycetidae</taxon>
        <taxon>Magnaporthales</taxon>
        <taxon>Magnaporthaceae</taxon>
        <taxon>Magnaporthiopsis</taxon>
    </lineage>
</organism>
<dbReference type="OrthoDB" id="185373at2759"/>
<dbReference type="EMBL" id="ADBL01002180">
    <property type="status" value="NOT_ANNOTATED_CDS"/>
    <property type="molecule type" value="Genomic_DNA"/>
</dbReference>
<keyword evidence="2" id="KW-0677">Repeat</keyword>
<reference evidence="7" key="1">
    <citation type="submission" date="2010-05" db="EMBL/GenBank/DDBJ databases">
        <title>The genome sequence of Magnaporthe poae strain ATCC 64411.</title>
        <authorList>
            <person name="Ma L.-J."/>
            <person name="Dead R."/>
            <person name="Young S."/>
            <person name="Zeng Q."/>
            <person name="Koehrsen M."/>
            <person name="Alvarado L."/>
            <person name="Berlin A."/>
            <person name="Chapman S.B."/>
            <person name="Chen Z."/>
            <person name="Freedman E."/>
            <person name="Gellesch M."/>
            <person name="Goldberg J."/>
            <person name="Griggs A."/>
            <person name="Gujja S."/>
            <person name="Heilman E.R."/>
            <person name="Heiman D."/>
            <person name="Hepburn T."/>
            <person name="Howarth C."/>
            <person name="Jen D."/>
            <person name="Larson L."/>
            <person name="Mehta T."/>
            <person name="Neiman D."/>
            <person name="Pearson M."/>
            <person name="Roberts A."/>
            <person name="Saif S."/>
            <person name="Shea T."/>
            <person name="Shenoy N."/>
            <person name="Sisk P."/>
            <person name="Stolte C."/>
            <person name="Sykes S."/>
            <person name="Walk T."/>
            <person name="White J."/>
            <person name="Yandava C."/>
            <person name="Haas B."/>
            <person name="Nusbaum C."/>
            <person name="Birren B."/>
        </authorList>
    </citation>
    <scope>NUCLEOTIDE SEQUENCE [LARGE SCALE GENOMIC DNA]</scope>
    <source>
        <strain evidence="7">ATCC 64411 / 73-15</strain>
    </source>
</reference>
<dbReference type="EnsemblFungi" id="MAPG_08931T0">
    <property type="protein sequence ID" value="MAPG_08931T0"/>
    <property type="gene ID" value="MAPG_08931"/>
</dbReference>
<evidence type="ECO:0000313" key="7">
    <source>
        <dbReference type="Proteomes" id="UP000011715"/>
    </source>
</evidence>
<dbReference type="InterPro" id="IPR002885">
    <property type="entry name" value="PPR_rpt"/>
</dbReference>
<dbReference type="Gene3D" id="1.25.40.10">
    <property type="entry name" value="Tetratricopeptide repeat domain"/>
    <property type="match status" value="1"/>
</dbReference>
<dbReference type="InterPro" id="IPR011990">
    <property type="entry name" value="TPR-like_helical_dom_sf"/>
</dbReference>
<accession>A0A0C4E8M2</accession>
<dbReference type="PANTHER" id="PTHR47447">
    <property type="entry name" value="OS03G0856100 PROTEIN"/>
    <property type="match status" value="1"/>
</dbReference>
<protein>
    <submittedName>
        <fullName evidence="5">Complex I intermediate-associated protein 84</fullName>
    </submittedName>
</protein>
<reference evidence="6" key="4">
    <citation type="journal article" date="2015" name="G3 (Bethesda)">
        <title>Genome sequences of three phytopathogenic species of the Magnaporthaceae family of fungi.</title>
        <authorList>
            <person name="Okagaki L.H."/>
            <person name="Nunes C.C."/>
            <person name="Sailsbery J."/>
            <person name="Clay B."/>
            <person name="Brown D."/>
            <person name="John T."/>
            <person name="Oh Y."/>
            <person name="Young N."/>
            <person name="Fitzgerald M."/>
            <person name="Haas B.J."/>
            <person name="Zeng Q."/>
            <person name="Young S."/>
            <person name="Adiconis X."/>
            <person name="Fan L."/>
            <person name="Levin J.Z."/>
            <person name="Mitchell T.K."/>
            <person name="Okubara P.A."/>
            <person name="Farman M.L."/>
            <person name="Kohn L.M."/>
            <person name="Birren B."/>
            <person name="Ma L.-J."/>
            <person name="Dean R.A."/>
        </authorList>
    </citation>
    <scope>NUCLEOTIDE SEQUENCE</scope>
    <source>
        <strain evidence="6">ATCC 64411 / 73-15</strain>
    </source>
</reference>
<proteinExistence type="inferred from homology"/>